<reference evidence="2 3" key="1">
    <citation type="submission" date="2021-02" db="EMBL/GenBank/DDBJ databases">
        <title>Lysobacter arenosi sp. nov., isolated from soil of gangwondo yeongwol, south Korea.</title>
        <authorList>
            <person name="Kim K.R."/>
            <person name="Kim K.H."/>
            <person name="Jeon C.O."/>
        </authorList>
    </citation>
    <scope>NUCLEOTIDE SEQUENCE [LARGE SCALE GENOMIC DNA]</scope>
    <source>
        <strain evidence="2 3">R7</strain>
    </source>
</reference>
<accession>A0ABX7R9E5</accession>
<feature type="transmembrane region" description="Helical" evidence="1">
    <location>
        <begin position="194"/>
        <end position="214"/>
    </location>
</feature>
<dbReference type="PANTHER" id="PTHR37314:SF4">
    <property type="entry name" value="UPF0700 TRANSMEMBRANE PROTEIN YOAK"/>
    <property type="match status" value="1"/>
</dbReference>
<feature type="transmembrane region" description="Helical" evidence="1">
    <location>
        <begin position="168"/>
        <end position="188"/>
    </location>
</feature>
<dbReference type="RefSeq" id="WP_200608758.1">
    <property type="nucleotide sequence ID" value="NZ_CP071517.1"/>
</dbReference>
<keyword evidence="1" id="KW-0472">Membrane</keyword>
<dbReference type="PANTHER" id="PTHR37314">
    <property type="entry name" value="SLR0142 PROTEIN"/>
    <property type="match status" value="1"/>
</dbReference>
<keyword evidence="3" id="KW-1185">Reference proteome</keyword>
<name>A0ABX7R9E5_9GAMM</name>
<feature type="transmembrane region" description="Helical" evidence="1">
    <location>
        <begin position="90"/>
        <end position="108"/>
    </location>
</feature>
<dbReference type="Pfam" id="PF06912">
    <property type="entry name" value="DUF1275"/>
    <property type="match status" value="1"/>
</dbReference>
<feature type="transmembrane region" description="Helical" evidence="1">
    <location>
        <begin position="7"/>
        <end position="29"/>
    </location>
</feature>
<keyword evidence="1" id="KW-0812">Transmembrane</keyword>
<proteinExistence type="predicted"/>
<gene>
    <name evidence="2" type="ORF">HIV01_016570</name>
</gene>
<dbReference type="Proteomes" id="UP000663400">
    <property type="component" value="Chromosome"/>
</dbReference>
<keyword evidence="1" id="KW-1133">Transmembrane helix</keyword>
<evidence type="ECO:0000313" key="3">
    <source>
        <dbReference type="Proteomes" id="UP000663400"/>
    </source>
</evidence>
<evidence type="ECO:0000313" key="2">
    <source>
        <dbReference type="EMBL" id="QSX74753.1"/>
    </source>
</evidence>
<dbReference type="InterPro" id="IPR010699">
    <property type="entry name" value="DUF1275"/>
</dbReference>
<feature type="transmembrane region" description="Helical" evidence="1">
    <location>
        <begin position="58"/>
        <end position="78"/>
    </location>
</feature>
<sequence length="226" mass="23316">MITRLPGWVWTGAWVLSFIAGIINVVGLLGFGHQAITHLTGTTSLLGAAIADGDPRGAVHFGVMILAFVLGCALSGFIVQDSALKLGRRYGVALLIESGLLFAAVHLLGHRSALGMYAAATACGLQNALVSTYSGSVVRTTHVSGMFTDLGISLGHVVRGLAVDARRLRLCVLVISGFLCGGVVGALVFRAFDYAALLVPACLTAAAALSYVVYRSRHAGAPQAGP</sequence>
<organism evidence="2 3">
    <name type="scientific">Lysobacter arenosi</name>
    <dbReference type="NCBI Taxonomy" id="2795387"/>
    <lineage>
        <taxon>Bacteria</taxon>
        <taxon>Pseudomonadati</taxon>
        <taxon>Pseudomonadota</taxon>
        <taxon>Gammaproteobacteria</taxon>
        <taxon>Lysobacterales</taxon>
        <taxon>Lysobacteraceae</taxon>
        <taxon>Lysobacter</taxon>
    </lineage>
</organism>
<evidence type="ECO:0000256" key="1">
    <source>
        <dbReference type="SAM" id="Phobius"/>
    </source>
</evidence>
<dbReference type="EMBL" id="CP071517">
    <property type="protein sequence ID" value="QSX74753.1"/>
    <property type="molecule type" value="Genomic_DNA"/>
</dbReference>
<protein>
    <submittedName>
        <fullName evidence="2">DUF1275 domain-containing protein</fullName>
    </submittedName>
</protein>